<evidence type="ECO:0000313" key="3">
    <source>
        <dbReference type="EMBL" id="QEU09491.1"/>
    </source>
</evidence>
<organism evidence="3 4">
    <name type="scientific">Paracoccus yeei</name>
    <dbReference type="NCBI Taxonomy" id="147645"/>
    <lineage>
        <taxon>Bacteria</taxon>
        <taxon>Pseudomonadati</taxon>
        <taxon>Pseudomonadota</taxon>
        <taxon>Alphaproteobacteria</taxon>
        <taxon>Rhodobacterales</taxon>
        <taxon>Paracoccaceae</taxon>
        <taxon>Paracoccus</taxon>
    </lineage>
</organism>
<reference evidence="3 4" key="1">
    <citation type="submission" date="2019-09" db="EMBL/GenBank/DDBJ databases">
        <title>FDA dAtabase for Regulatory Grade micrObial Sequences (FDA-ARGOS): Supporting development and validation of Infectious Disease Dx tests.</title>
        <authorList>
            <person name="Sciortino C."/>
            <person name="Tallon L."/>
            <person name="Sadzewicz L."/>
            <person name="Vavikolanu K."/>
            <person name="Mehta A."/>
            <person name="Aluvathingal J."/>
            <person name="Nadendla S."/>
            <person name="Nandy P."/>
            <person name="Geyer C."/>
            <person name="Yan Y."/>
            <person name="Sichtig H."/>
        </authorList>
    </citation>
    <scope>NUCLEOTIDE SEQUENCE [LARGE SCALE GENOMIC DNA]</scope>
    <source>
        <strain evidence="3 4">FDAARGOS_643</strain>
    </source>
</reference>
<comment type="similarity">
    <text evidence="1">Belongs to the short-chain dehydrogenases/reductases (SDR) family.</text>
</comment>
<evidence type="ECO:0000256" key="1">
    <source>
        <dbReference type="ARBA" id="ARBA00006484"/>
    </source>
</evidence>
<dbReference type="FunFam" id="3.40.50.720:FF:000084">
    <property type="entry name" value="Short-chain dehydrogenase reductase"/>
    <property type="match status" value="1"/>
</dbReference>
<dbReference type="Proteomes" id="UP000324507">
    <property type="component" value="Chromosome"/>
</dbReference>
<name>A0A5P2QTS6_9RHOB</name>
<dbReference type="AlphaFoldDB" id="A0A5P2QTS6"/>
<evidence type="ECO:0000313" key="4">
    <source>
        <dbReference type="Proteomes" id="UP000324507"/>
    </source>
</evidence>
<evidence type="ECO:0000256" key="2">
    <source>
        <dbReference type="ARBA" id="ARBA00023002"/>
    </source>
</evidence>
<sequence>MGLLDGKVALITGAARGQGAEEARLFAAEGAQVIVCDIIEDEGRALCDEIGPAALFQRLDVSRPEGWQKVMRVVSDRFGRLHVLVNNAAICKPTPFSAEGLDAFEAQYRVNQLGPWLGICAAVPLMQGQSGSIINIASASGIKAYIGHSGYSATKYAVRGLTKVAALDLAPHGIRVNAVLPGFVETPMIAEILSRNSAQQQIARLPARRAGAPRDIANLVCFPASDLSSYCTGADFVCDGGLLTGQIAAQEG</sequence>
<accession>A0A5P2QTS6</accession>
<dbReference type="GO" id="GO:0016491">
    <property type="term" value="F:oxidoreductase activity"/>
    <property type="evidence" value="ECO:0007669"/>
    <property type="project" value="UniProtKB-KW"/>
</dbReference>
<protein>
    <submittedName>
        <fullName evidence="3">SDR family oxidoreductase</fullName>
    </submittedName>
</protein>
<dbReference type="SUPFAM" id="SSF51735">
    <property type="entry name" value="NAD(P)-binding Rossmann-fold domains"/>
    <property type="match status" value="1"/>
</dbReference>
<dbReference type="EMBL" id="CP044081">
    <property type="protein sequence ID" value="QEU09491.1"/>
    <property type="molecule type" value="Genomic_DNA"/>
</dbReference>
<dbReference type="PRINTS" id="PR00080">
    <property type="entry name" value="SDRFAMILY"/>
</dbReference>
<dbReference type="PANTHER" id="PTHR24321">
    <property type="entry name" value="DEHYDROGENASES, SHORT CHAIN"/>
    <property type="match status" value="1"/>
</dbReference>
<dbReference type="InterPro" id="IPR036291">
    <property type="entry name" value="NAD(P)-bd_dom_sf"/>
</dbReference>
<dbReference type="RefSeq" id="WP_150351242.1">
    <property type="nucleotide sequence ID" value="NZ_CP044081.1"/>
</dbReference>
<dbReference type="Gene3D" id="3.40.50.720">
    <property type="entry name" value="NAD(P)-binding Rossmann-like Domain"/>
    <property type="match status" value="1"/>
</dbReference>
<gene>
    <name evidence="3" type="ORF">FOB51_16600</name>
</gene>
<dbReference type="PRINTS" id="PR00081">
    <property type="entry name" value="GDHRDH"/>
</dbReference>
<dbReference type="InterPro" id="IPR020904">
    <property type="entry name" value="Sc_DH/Rdtase_CS"/>
</dbReference>
<dbReference type="InterPro" id="IPR002347">
    <property type="entry name" value="SDR_fam"/>
</dbReference>
<proteinExistence type="inferred from homology"/>
<dbReference type="Pfam" id="PF13561">
    <property type="entry name" value="adh_short_C2"/>
    <property type="match status" value="1"/>
</dbReference>
<dbReference type="PANTHER" id="PTHR24321:SF8">
    <property type="entry name" value="ESTRADIOL 17-BETA-DEHYDROGENASE 8-RELATED"/>
    <property type="match status" value="1"/>
</dbReference>
<dbReference type="PROSITE" id="PS00061">
    <property type="entry name" value="ADH_SHORT"/>
    <property type="match status" value="1"/>
</dbReference>
<keyword evidence="2" id="KW-0560">Oxidoreductase</keyword>